<evidence type="ECO:0000313" key="2">
    <source>
        <dbReference type="EMBL" id="CAH0717409.1"/>
    </source>
</evidence>
<evidence type="ECO:0000313" key="3">
    <source>
        <dbReference type="Proteomes" id="UP000838878"/>
    </source>
</evidence>
<protein>
    <submittedName>
        <fullName evidence="2">Uncharacterized protein</fullName>
    </submittedName>
</protein>
<proteinExistence type="predicted"/>
<dbReference type="EMBL" id="OV170232">
    <property type="protein sequence ID" value="CAH0717409.1"/>
    <property type="molecule type" value="Genomic_DNA"/>
</dbReference>
<dbReference type="Proteomes" id="UP000838878">
    <property type="component" value="Chromosome 12"/>
</dbReference>
<accession>A0A8J9UDH9</accession>
<keyword evidence="3" id="KW-1185">Reference proteome</keyword>
<name>A0A8J9UDH9_9NEOP</name>
<dbReference type="OrthoDB" id="6897986at2759"/>
<gene>
    <name evidence="2" type="ORF">BINO364_LOCUS4020</name>
</gene>
<feature type="chain" id="PRO_5035461933" evidence="1">
    <location>
        <begin position="22"/>
        <end position="92"/>
    </location>
</feature>
<evidence type="ECO:0000256" key="1">
    <source>
        <dbReference type="SAM" id="SignalP"/>
    </source>
</evidence>
<reference evidence="2" key="1">
    <citation type="submission" date="2021-12" db="EMBL/GenBank/DDBJ databases">
        <authorList>
            <person name="Martin H S."/>
        </authorList>
    </citation>
    <scope>NUCLEOTIDE SEQUENCE</scope>
</reference>
<sequence>MGIKSFILVVALFALLFVVQAAPTEEQDKALPDILFIKNIDTHPTILSPLEVLQNNMERNSCPALLCSRLCAILGFKYGRCDSNNVCVCSNT</sequence>
<keyword evidence="1" id="KW-0732">Signal</keyword>
<feature type="non-terminal residue" evidence="2">
    <location>
        <position position="92"/>
    </location>
</feature>
<dbReference type="AlphaFoldDB" id="A0A8J9UDH9"/>
<organism evidence="2 3">
    <name type="scientific">Brenthis ino</name>
    <name type="common">lesser marbled fritillary</name>
    <dbReference type="NCBI Taxonomy" id="405034"/>
    <lineage>
        <taxon>Eukaryota</taxon>
        <taxon>Metazoa</taxon>
        <taxon>Ecdysozoa</taxon>
        <taxon>Arthropoda</taxon>
        <taxon>Hexapoda</taxon>
        <taxon>Insecta</taxon>
        <taxon>Pterygota</taxon>
        <taxon>Neoptera</taxon>
        <taxon>Endopterygota</taxon>
        <taxon>Lepidoptera</taxon>
        <taxon>Glossata</taxon>
        <taxon>Ditrysia</taxon>
        <taxon>Papilionoidea</taxon>
        <taxon>Nymphalidae</taxon>
        <taxon>Heliconiinae</taxon>
        <taxon>Argynnini</taxon>
        <taxon>Brenthis</taxon>
    </lineage>
</organism>
<feature type="signal peptide" evidence="1">
    <location>
        <begin position="1"/>
        <end position="21"/>
    </location>
</feature>